<dbReference type="InterPro" id="IPR051363">
    <property type="entry name" value="RLR_Helicase"/>
</dbReference>
<dbReference type="EMBL" id="HACG01012652">
    <property type="protein sequence ID" value="CEK59517.1"/>
    <property type="molecule type" value="Transcribed_RNA"/>
</dbReference>
<dbReference type="SMART" id="SM00490">
    <property type="entry name" value="HELICc"/>
    <property type="match status" value="1"/>
</dbReference>
<sequence length="171" mass="19507">ADIDELLKQLSPSLKTQDFINMGLPCQQMLQKVNYFAEDGNNDLTMFTKLVETLRDPSIINWTDSSSRALVLVRERKRAKQYSQRLKTHPTVKDKDLHVGHIVGHGKGAKDGGMDVKKQRKVFDNHERYHILVATSIMEEGIDIQALQLVVCMNPPNSLRALVQMRGRARR</sequence>
<dbReference type="AlphaFoldDB" id="A0A0B6YTT6"/>
<dbReference type="GO" id="GO:0005737">
    <property type="term" value="C:cytoplasm"/>
    <property type="evidence" value="ECO:0007669"/>
    <property type="project" value="TreeGrafter"/>
</dbReference>
<reference evidence="2" key="1">
    <citation type="submission" date="2014-12" db="EMBL/GenBank/DDBJ databases">
        <title>Insight into the proteome of Arion vulgaris.</title>
        <authorList>
            <person name="Aradska J."/>
            <person name="Bulat T."/>
            <person name="Smidak R."/>
            <person name="Sarate P."/>
            <person name="Gangsoo J."/>
            <person name="Sialana F."/>
            <person name="Bilban M."/>
            <person name="Lubec G."/>
        </authorList>
    </citation>
    <scope>NUCLEOTIDE SEQUENCE</scope>
    <source>
        <tissue evidence="2">Skin</tissue>
    </source>
</reference>
<name>A0A0B6YTT6_9EUPU</name>
<organism evidence="2">
    <name type="scientific">Arion vulgaris</name>
    <dbReference type="NCBI Taxonomy" id="1028688"/>
    <lineage>
        <taxon>Eukaryota</taxon>
        <taxon>Metazoa</taxon>
        <taxon>Spiralia</taxon>
        <taxon>Lophotrochozoa</taxon>
        <taxon>Mollusca</taxon>
        <taxon>Gastropoda</taxon>
        <taxon>Heterobranchia</taxon>
        <taxon>Euthyneura</taxon>
        <taxon>Panpulmonata</taxon>
        <taxon>Eupulmonata</taxon>
        <taxon>Stylommatophora</taxon>
        <taxon>Helicina</taxon>
        <taxon>Arionoidea</taxon>
        <taxon>Arionidae</taxon>
        <taxon>Arion</taxon>
    </lineage>
</organism>
<dbReference type="Pfam" id="PF00271">
    <property type="entry name" value="Helicase_C"/>
    <property type="match status" value="1"/>
</dbReference>
<dbReference type="Gene3D" id="3.40.50.300">
    <property type="entry name" value="P-loop containing nucleotide triphosphate hydrolases"/>
    <property type="match status" value="1"/>
</dbReference>
<dbReference type="InterPro" id="IPR001650">
    <property type="entry name" value="Helicase_C-like"/>
</dbReference>
<dbReference type="SUPFAM" id="SSF52540">
    <property type="entry name" value="P-loop containing nucleoside triphosphate hydrolases"/>
    <property type="match status" value="1"/>
</dbReference>
<dbReference type="PANTHER" id="PTHR14074">
    <property type="entry name" value="HELICASE WITH DEATH DOMAIN-RELATED"/>
    <property type="match status" value="1"/>
</dbReference>
<proteinExistence type="predicted"/>
<protein>
    <recommendedName>
        <fullName evidence="1">Helicase C-terminal domain-containing protein</fullName>
    </recommendedName>
</protein>
<feature type="non-terminal residue" evidence="2">
    <location>
        <position position="1"/>
    </location>
</feature>
<dbReference type="PANTHER" id="PTHR14074:SF16">
    <property type="entry name" value="ANTIVIRAL INNATE IMMUNE RESPONSE RECEPTOR RIG-I"/>
    <property type="match status" value="1"/>
</dbReference>
<feature type="non-terminal residue" evidence="2">
    <location>
        <position position="171"/>
    </location>
</feature>
<feature type="domain" description="Helicase C-terminal" evidence="1">
    <location>
        <begin position="55"/>
        <end position="171"/>
    </location>
</feature>
<accession>A0A0B6YTT6</accession>
<evidence type="ECO:0000259" key="1">
    <source>
        <dbReference type="PROSITE" id="PS51194"/>
    </source>
</evidence>
<evidence type="ECO:0000313" key="2">
    <source>
        <dbReference type="EMBL" id="CEK59517.1"/>
    </source>
</evidence>
<dbReference type="PROSITE" id="PS51194">
    <property type="entry name" value="HELICASE_CTER"/>
    <property type="match status" value="1"/>
</dbReference>
<gene>
    <name evidence="2" type="primary">ORF36578</name>
</gene>
<dbReference type="InterPro" id="IPR027417">
    <property type="entry name" value="P-loop_NTPase"/>
</dbReference>